<proteinExistence type="inferred from homology"/>
<evidence type="ECO:0000256" key="4">
    <source>
        <dbReference type="ARBA" id="ARBA00022801"/>
    </source>
</evidence>
<keyword evidence="6" id="KW-0732">Signal</keyword>
<feature type="chain" id="PRO_5042313025" description="Carboxypeptidase" evidence="6">
    <location>
        <begin position="19"/>
        <end position="381"/>
    </location>
</feature>
<dbReference type="GO" id="GO:0006508">
    <property type="term" value="P:proteolysis"/>
    <property type="evidence" value="ECO:0007669"/>
    <property type="project" value="UniProtKB-KW"/>
</dbReference>
<evidence type="ECO:0000256" key="7">
    <source>
        <dbReference type="SAM" id="MobiDB-lite"/>
    </source>
</evidence>
<comment type="caution">
    <text evidence="8">The sequence shown here is derived from an EMBL/GenBank/DDBJ whole genome shotgun (WGS) entry which is preliminary data.</text>
</comment>
<evidence type="ECO:0000313" key="8">
    <source>
        <dbReference type="EMBL" id="KAK3050760.1"/>
    </source>
</evidence>
<keyword evidence="5" id="KW-0325">Glycoprotein</keyword>
<dbReference type="EMBL" id="JAWDJX010000030">
    <property type="protein sequence ID" value="KAK3050760.1"/>
    <property type="molecule type" value="Genomic_DNA"/>
</dbReference>
<evidence type="ECO:0000256" key="2">
    <source>
        <dbReference type="ARBA" id="ARBA00022645"/>
    </source>
</evidence>
<name>A0AAJ0DBL2_9PEZI</name>
<dbReference type="InterPro" id="IPR001563">
    <property type="entry name" value="Peptidase_S10"/>
</dbReference>
<keyword evidence="4 6" id="KW-0378">Hydrolase</keyword>
<sequence>MHVSLFLAALLGVAGVSAVENPHKRAPPKRRAPSPNTQKANSAHGKRAYLSDKTKRFAVDGTGLPEVDFDIGESYAGTLSIDDNEDNENQLWFWFFPSENPAAHNEIVVWLNGGPGCSSLNGLLQENGPFLWQSGTFAPIANPYSWVNLTNMIWIDQPIGTGFSPSGKGEVKKLKTEHDVSVDFMGFWKNFMETFGLTGRDVYLTGESYAGQYIPYIAYNMLKANDSDYYNVKGIQINDPSINHGDVMTEAPAINYVNEFSNIFNLNETTMAWLNERNSECGYDAFMENALAYPPNGPIPTAPDSTKKHCNLWEYATSAAIYINPCFNLYHIIDYCPFLWDVEGFPSFGWGPNDYFNRSEVQAAINAPTVWMSDATNGLDN</sequence>
<keyword evidence="3 6" id="KW-0645">Protease</keyword>
<dbReference type="EC" id="3.4.16.-" evidence="6"/>
<dbReference type="InterPro" id="IPR029058">
    <property type="entry name" value="AB_hydrolase_fold"/>
</dbReference>
<dbReference type="GO" id="GO:0004185">
    <property type="term" value="F:serine-type carboxypeptidase activity"/>
    <property type="evidence" value="ECO:0007669"/>
    <property type="project" value="UniProtKB-UniRule"/>
</dbReference>
<feature type="region of interest" description="Disordered" evidence="7">
    <location>
        <begin position="21"/>
        <end position="46"/>
    </location>
</feature>
<keyword evidence="9" id="KW-1185">Reference proteome</keyword>
<dbReference type="InterPro" id="IPR018202">
    <property type="entry name" value="Ser_caboxypep_ser_AS"/>
</dbReference>
<dbReference type="Pfam" id="PF00450">
    <property type="entry name" value="Peptidase_S10"/>
    <property type="match status" value="1"/>
</dbReference>
<feature type="signal peptide" evidence="6">
    <location>
        <begin position="1"/>
        <end position="18"/>
    </location>
</feature>
<evidence type="ECO:0000256" key="1">
    <source>
        <dbReference type="ARBA" id="ARBA00009431"/>
    </source>
</evidence>
<dbReference type="Gene3D" id="3.40.50.1820">
    <property type="entry name" value="alpha/beta hydrolase"/>
    <property type="match status" value="1"/>
</dbReference>
<evidence type="ECO:0000256" key="3">
    <source>
        <dbReference type="ARBA" id="ARBA00022670"/>
    </source>
</evidence>
<evidence type="ECO:0000313" key="9">
    <source>
        <dbReference type="Proteomes" id="UP001271007"/>
    </source>
</evidence>
<dbReference type="PANTHER" id="PTHR11802:SF116">
    <property type="entry name" value="CARBOXYPEPTIDASE"/>
    <property type="match status" value="1"/>
</dbReference>
<organism evidence="8 9">
    <name type="scientific">Extremus antarcticus</name>
    <dbReference type="NCBI Taxonomy" id="702011"/>
    <lineage>
        <taxon>Eukaryota</taxon>
        <taxon>Fungi</taxon>
        <taxon>Dikarya</taxon>
        <taxon>Ascomycota</taxon>
        <taxon>Pezizomycotina</taxon>
        <taxon>Dothideomycetes</taxon>
        <taxon>Dothideomycetidae</taxon>
        <taxon>Mycosphaerellales</taxon>
        <taxon>Extremaceae</taxon>
        <taxon>Extremus</taxon>
    </lineage>
</organism>
<protein>
    <recommendedName>
        <fullName evidence="6">Carboxypeptidase</fullName>
        <ecNumber evidence="6">3.4.16.-</ecNumber>
    </recommendedName>
</protein>
<evidence type="ECO:0000256" key="6">
    <source>
        <dbReference type="RuleBase" id="RU361156"/>
    </source>
</evidence>
<dbReference type="Proteomes" id="UP001271007">
    <property type="component" value="Unassembled WGS sequence"/>
</dbReference>
<dbReference type="AlphaFoldDB" id="A0AAJ0DBL2"/>
<dbReference type="PANTHER" id="PTHR11802">
    <property type="entry name" value="SERINE PROTEASE FAMILY S10 SERINE CARBOXYPEPTIDASE"/>
    <property type="match status" value="1"/>
</dbReference>
<dbReference type="SUPFAM" id="SSF53474">
    <property type="entry name" value="alpha/beta-Hydrolases"/>
    <property type="match status" value="1"/>
</dbReference>
<keyword evidence="2 6" id="KW-0121">Carboxypeptidase</keyword>
<comment type="similarity">
    <text evidence="1 6">Belongs to the peptidase S10 family.</text>
</comment>
<accession>A0AAJ0DBL2</accession>
<gene>
    <name evidence="8" type="ORF">LTR09_008126</name>
</gene>
<evidence type="ECO:0000256" key="5">
    <source>
        <dbReference type="ARBA" id="ARBA00023180"/>
    </source>
</evidence>
<dbReference type="PRINTS" id="PR00724">
    <property type="entry name" value="CRBOXYPTASEC"/>
</dbReference>
<reference evidence="8" key="1">
    <citation type="submission" date="2023-04" db="EMBL/GenBank/DDBJ databases">
        <title>Black Yeasts Isolated from many extreme environments.</title>
        <authorList>
            <person name="Coleine C."/>
            <person name="Stajich J.E."/>
            <person name="Selbmann L."/>
        </authorList>
    </citation>
    <scope>NUCLEOTIDE SEQUENCE</scope>
    <source>
        <strain evidence="8">CCFEE 5312</strain>
    </source>
</reference>
<dbReference type="PROSITE" id="PS00131">
    <property type="entry name" value="CARBOXYPEPT_SER_SER"/>
    <property type="match status" value="1"/>
</dbReference>